<keyword evidence="2" id="KW-1185">Reference proteome</keyword>
<protein>
    <recommendedName>
        <fullName evidence="3">Inclusion body protein</fullName>
    </recommendedName>
</protein>
<dbReference type="RefSeq" id="WP_136725701.1">
    <property type="nucleotide sequence ID" value="NZ_SUMC01000021.1"/>
</dbReference>
<dbReference type="OrthoDB" id="4202725at2"/>
<dbReference type="AlphaFoldDB" id="A0A4U0SIZ5"/>
<dbReference type="EMBL" id="SUMC01000021">
    <property type="protein sequence ID" value="TKA09572.1"/>
    <property type="molecule type" value="Genomic_DNA"/>
</dbReference>
<accession>A0A4U0SIZ5</accession>
<evidence type="ECO:0000313" key="2">
    <source>
        <dbReference type="Proteomes" id="UP000305778"/>
    </source>
</evidence>
<name>A0A4U0SIZ5_9ACTN</name>
<evidence type="ECO:0008006" key="3">
    <source>
        <dbReference type="Google" id="ProtNLM"/>
    </source>
</evidence>
<evidence type="ECO:0000313" key="1">
    <source>
        <dbReference type="EMBL" id="TKA09572.1"/>
    </source>
</evidence>
<sequence length="142" mass="15020">MKPQVNIAVVVDVIGALSDKSLLNGNLCMVDDGSFDSTGQGTSELCTVVVPGQVVQWSALAVDLQTPVEIKSITFLGPGDGEDGDRGGDHSLDGDHLDLNVWAGVVPPFMAPGVPHKYQLELQMYEGGHSVLHIDSPALMRL</sequence>
<proteinExistence type="predicted"/>
<organism evidence="1 2">
    <name type="scientific">Actinacidiphila oryziradicis</name>
    <dbReference type="NCBI Taxonomy" id="2571141"/>
    <lineage>
        <taxon>Bacteria</taxon>
        <taxon>Bacillati</taxon>
        <taxon>Actinomycetota</taxon>
        <taxon>Actinomycetes</taxon>
        <taxon>Kitasatosporales</taxon>
        <taxon>Streptomycetaceae</taxon>
        <taxon>Actinacidiphila</taxon>
    </lineage>
</organism>
<comment type="caution">
    <text evidence="1">The sequence shown here is derived from an EMBL/GenBank/DDBJ whole genome shotgun (WGS) entry which is preliminary data.</text>
</comment>
<reference evidence="1 2" key="1">
    <citation type="submission" date="2019-04" db="EMBL/GenBank/DDBJ databases">
        <title>Streptomyces oryziradicis sp. nov., a novel actinomycete isolated from rhizosphere soil of rice (Oryza sativa L.).</title>
        <authorList>
            <person name="Li C."/>
        </authorList>
    </citation>
    <scope>NUCLEOTIDE SEQUENCE [LARGE SCALE GENOMIC DNA]</scope>
    <source>
        <strain evidence="1 2">NEAU-C40</strain>
    </source>
</reference>
<dbReference type="Proteomes" id="UP000305778">
    <property type="component" value="Unassembled WGS sequence"/>
</dbReference>
<gene>
    <name evidence="1" type="ORF">FCI23_22330</name>
</gene>